<dbReference type="EMBL" id="LT985188">
    <property type="protein sequence ID" value="SPD86397.1"/>
    <property type="molecule type" value="Genomic_DNA"/>
</dbReference>
<reference evidence="2 3" key="1">
    <citation type="submission" date="2018-02" db="EMBL/GenBank/DDBJ databases">
        <authorList>
            <person name="Cohen D.B."/>
            <person name="Kent A.D."/>
        </authorList>
    </citation>
    <scope>NUCLEOTIDE SEQUENCE [LARGE SCALE GENOMIC DNA]</scope>
    <source>
        <strain evidence="2">1</strain>
    </source>
</reference>
<feature type="domain" description="Xylose isomerase-like TIM barrel" evidence="1">
    <location>
        <begin position="69"/>
        <end position="212"/>
    </location>
</feature>
<keyword evidence="3" id="KW-1185">Reference proteome</keyword>
<evidence type="ECO:0000259" key="1">
    <source>
        <dbReference type="Pfam" id="PF01261"/>
    </source>
</evidence>
<name>A0A2N9JE52_9ACTN</name>
<dbReference type="InterPro" id="IPR036237">
    <property type="entry name" value="Xyl_isomerase-like_sf"/>
</dbReference>
<evidence type="ECO:0000313" key="2">
    <source>
        <dbReference type="EMBL" id="SPD86397.1"/>
    </source>
</evidence>
<proteinExistence type="predicted"/>
<dbReference type="Proteomes" id="UP000238164">
    <property type="component" value="Chromosome 1"/>
</dbReference>
<dbReference type="SUPFAM" id="SSF51658">
    <property type="entry name" value="Xylose isomerase-like"/>
    <property type="match status" value="1"/>
</dbReference>
<dbReference type="Gene3D" id="3.20.20.150">
    <property type="entry name" value="Divalent-metal-dependent TIM barrel enzymes"/>
    <property type="match status" value="1"/>
</dbReference>
<accession>A0A2N9JE52</accession>
<dbReference type="RefSeq" id="WP_105185397.1">
    <property type="nucleotide sequence ID" value="NZ_BAAAGO010000030.1"/>
</dbReference>
<dbReference type="Pfam" id="PF01261">
    <property type="entry name" value="AP_endonuc_2"/>
    <property type="match status" value="1"/>
</dbReference>
<dbReference type="AlphaFoldDB" id="A0A2N9JE52"/>
<dbReference type="OrthoDB" id="5182842at2"/>
<evidence type="ECO:0000313" key="3">
    <source>
        <dbReference type="Proteomes" id="UP000238164"/>
    </source>
</evidence>
<dbReference type="InterPro" id="IPR013022">
    <property type="entry name" value="Xyl_isomerase-like_TIM-brl"/>
</dbReference>
<sequence>MARLSLQLYTLRDLFDSDRDATFAAIASMGLDEVEPFGIEHFDWLPGTLAEHGLSAGSAHADVIGAPDQVLAAARTLGVHTVFQPGSDRGAWLSGEGIASVAASINAQVGKFADAGVTIGYHNHEFEFVAPEVDGVPAYDHFVSLLDPRVALEVDTYWAVAGGRRPLDLFEAYGERITHLHVKDGPLGPSVHDQANVVLGEGAMDLPPILAASPNRTWVLEFDQCGADPIDEVRRSIDYLAASNTEKEARR</sequence>
<dbReference type="PANTHER" id="PTHR12110">
    <property type="entry name" value="HYDROXYPYRUVATE ISOMERASE"/>
    <property type="match status" value="1"/>
</dbReference>
<organism evidence="2 3">
    <name type="scientific">Micropruina glycogenica</name>
    <dbReference type="NCBI Taxonomy" id="75385"/>
    <lineage>
        <taxon>Bacteria</taxon>
        <taxon>Bacillati</taxon>
        <taxon>Actinomycetota</taxon>
        <taxon>Actinomycetes</taxon>
        <taxon>Propionibacteriales</taxon>
        <taxon>Nocardioidaceae</taxon>
        <taxon>Micropruina</taxon>
    </lineage>
</organism>
<dbReference type="PANTHER" id="PTHR12110:SF41">
    <property type="entry name" value="INOSOSE DEHYDRATASE"/>
    <property type="match status" value="1"/>
</dbReference>
<dbReference type="InterPro" id="IPR050312">
    <property type="entry name" value="IolE/XylAMocC-like"/>
</dbReference>
<dbReference type="KEGG" id="mgg:MPLG2_1361"/>
<gene>
    <name evidence="2" type="ORF">MPLG2_1361</name>
</gene>
<protein>
    <recommendedName>
        <fullName evidence="1">Xylose isomerase-like TIM barrel domain-containing protein</fullName>
    </recommendedName>
</protein>